<dbReference type="AlphaFoldDB" id="X1PG61"/>
<dbReference type="InterPro" id="IPR036388">
    <property type="entry name" value="WH-like_DNA-bd_sf"/>
</dbReference>
<gene>
    <name evidence="1" type="ORF">S06H3_46068</name>
</gene>
<evidence type="ECO:0000313" key="1">
    <source>
        <dbReference type="EMBL" id="GAI37985.1"/>
    </source>
</evidence>
<dbReference type="EMBL" id="BARV01028826">
    <property type="protein sequence ID" value="GAI37985.1"/>
    <property type="molecule type" value="Genomic_DNA"/>
</dbReference>
<feature type="non-terminal residue" evidence="1">
    <location>
        <position position="38"/>
    </location>
</feature>
<accession>X1PG61</accession>
<organism evidence="1">
    <name type="scientific">marine sediment metagenome</name>
    <dbReference type="NCBI Taxonomy" id="412755"/>
    <lineage>
        <taxon>unclassified sequences</taxon>
        <taxon>metagenomes</taxon>
        <taxon>ecological metagenomes</taxon>
    </lineage>
</organism>
<comment type="caution">
    <text evidence="1">The sequence shown here is derived from an EMBL/GenBank/DDBJ whole genome shotgun (WGS) entry which is preliminary data.</text>
</comment>
<name>X1PG61_9ZZZZ</name>
<reference evidence="1" key="1">
    <citation type="journal article" date="2014" name="Front. Microbiol.">
        <title>High frequency of phylogenetically diverse reductive dehalogenase-homologous genes in deep subseafloor sedimentary metagenomes.</title>
        <authorList>
            <person name="Kawai M."/>
            <person name="Futagami T."/>
            <person name="Toyoda A."/>
            <person name="Takaki Y."/>
            <person name="Nishi S."/>
            <person name="Hori S."/>
            <person name="Arai W."/>
            <person name="Tsubouchi T."/>
            <person name="Morono Y."/>
            <person name="Uchiyama I."/>
            <person name="Ito T."/>
            <person name="Fujiyama A."/>
            <person name="Inagaki F."/>
            <person name="Takami H."/>
        </authorList>
    </citation>
    <scope>NUCLEOTIDE SEQUENCE</scope>
    <source>
        <strain evidence="1">Expedition CK06-06</strain>
    </source>
</reference>
<protein>
    <submittedName>
        <fullName evidence="1">Uncharacterized protein</fullName>
    </submittedName>
</protein>
<proteinExistence type="predicted"/>
<dbReference type="Gene3D" id="1.10.10.10">
    <property type="entry name" value="Winged helix-like DNA-binding domain superfamily/Winged helix DNA-binding domain"/>
    <property type="match status" value="1"/>
</dbReference>
<sequence>MTKSLNEVGIDLTSKKFDIDIIMTGKPKTLRDKLRTVL</sequence>